<evidence type="ECO:0008006" key="4">
    <source>
        <dbReference type="Google" id="ProtNLM"/>
    </source>
</evidence>
<feature type="transmembrane region" description="Helical" evidence="1">
    <location>
        <begin position="110"/>
        <end position="134"/>
    </location>
</feature>
<feature type="transmembrane region" description="Helical" evidence="1">
    <location>
        <begin position="39"/>
        <end position="59"/>
    </location>
</feature>
<dbReference type="Pfam" id="PF16983">
    <property type="entry name" value="MFS_MOT1"/>
    <property type="match status" value="2"/>
</dbReference>
<name>A0ABR0DBK6_9LAMI</name>
<proteinExistence type="predicted"/>
<feature type="transmembrane region" description="Helical" evidence="1">
    <location>
        <begin position="66"/>
        <end position="83"/>
    </location>
</feature>
<dbReference type="PANTHER" id="PTHR31970">
    <property type="match status" value="1"/>
</dbReference>
<feature type="transmembrane region" description="Helical" evidence="1">
    <location>
        <begin position="396"/>
        <end position="414"/>
    </location>
</feature>
<dbReference type="InterPro" id="IPR031563">
    <property type="entry name" value="MOT1/MOT2"/>
</dbReference>
<dbReference type="Proteomes" id="UP001291926">
    <property type="component" value="Unassembled WGS sequence"/>
</dbReference>
<comment type="caution">
    <text evidence="2">The sequence shown here is derived from an EMBL/GenBank/DDBJ whole genome shotgun (WGS) entry which is preliminary data.</text>
</comment>
<feature type="transmembrane region" description="Helical" evidence="1">
    <location>
        <begin position="368"/>
        <end position="390"/>
    </location>
</feature>
<keyword evidence="1" id="KW-0472">Membrane</keyword>
<feature type="transmembrane region" description="Helical" evidence="1">
    <location>
        <begin position="326"/>
        <end position="347"/>
    </location>
</feature>
<dbReference type="EMBL" id="JAYDYQ010002447">
    <property type="protein sequence ID" value="KAK4486652.1"/>
    <property type="molecule type" value="Genomic_DNA"/>
</dbReference>
<evidence type="ECO:0000256" key="1">
    <source>
        <dbReference type="SAM" id="Phobius"/>
    </source>
</evidence>
<evidence type="ECO:0000313" key="3">
    <source>
        <dbReference type="Proteomes" id="UP001291926"/>
    </source>
</evidence>
<feature type="transmembrane region" description="Helical" evidence="1">
    <location>
        <begin position="244"/>
        <end position="264"/>
    </location>
</feature>
<feature type="non-terminal residue" evidence="2">
    <location>
        <position position="653"/>
    </location>
</feature>
<accession>A0ABR0DBK6</accession>
<dbReference type="PANTHER" id="PTHR31970:SF9">
    <property type="entry name" value="MOLYBDATE TRANSPORTER 2"/>
    <property type="match status" value="1"/>
</dbReference>
<keyword evidence="3" id="KW-1185">Reference proteome</keyword>
<organism evidence="2 3">
    <name type="scientific">Penstemon davidsonii</name>
    <dbReference type="NCBI Taxonomy" id="160366"/>
    <lineage>
        <taxon>Eukaryota</taxon>
        <taxon>Viridiplantae</taxon>
        <taxon>Streptophyta</taxon>
        <taxon>Embryophyta</taxon>
        <taxon>Tracheophyta</taxon>
        <taxon>Spermatophyta</taxon>
        <taxon>Magnoliopsida</taxon>
        <taxon>eudicotyledons</taxon>
        <taxon>Gunneridae</taxon>
        <taxon>Pentapetalae</taxon>
        <taxon>asterids</taxon>
        <taxon>lamiids</taxon>
        <taxon>Lamiales</taxon>
        <taxon>Plantaginaceae</taxon>
        <taxon>Cheloneae</taxon>
        <taxon>Penstemon</taxon>
    </lineage>
</organism>
<keyword evidence="1" id="KW-0812">Transmembrane</keyword>
<protein>
    <recommendedName>
        <fullName evidence="4">Sulfate transporter</fullName>
    </recommendedName>
</protein>
<sequence>MAEVSAETTAPLLDRQSITRWRHHLTTSLRLKTSLLSELSGAVGDLGTFIPIVLALTLVSHVDLSTTLIFTGFYNIATGFLFGTPMPVQPMKSIAAVAVSETPHLTVSQIAAAGISTATVLLLLGVTGLMSVLYRYLPLPVVRGVQLSQAMLPKFSQFSGLSFAFSAIKYIRYNQDFTITTSTKTTDPRPWLGLDGLVLALSCLLFLVFTTGDGGGGGGGGGGGESSSAVVSTRRRRIQNRLKILSAIPSALLVFLLGLIFCFVRDPSIFNDLKFGPSRFHVLKITWEDFKIGFVRGAVPQIPLSVLNSVIAVCKLSGDLFPGTELSATIVSVSVGVMNLVGCWFGAMPVCHGAGGLAGQYRFGGRSGLSVVFLGLGKLVLGLVFGNSFVRILSDFPIGILGVLLLFAGIELAMASRDMNSKEESFVMLVCAAVSLTGSSAALGFGCGIVLHLLLKLREMDFSGFPFCKPKSESPVEDEFLINPQRALICKARSLYFSSARDGIPWYFQLYFVDSEEEVESRMKILENASLSENTVKKLIKILEVNPYARVFRQLRDYPSMDDVQVRIKKDVILDQRVYNSPTADQVAAVWVEGNNANIPFNRDIVVYAHSENALNSSAIPSADDILSREQQAGFCRSENSLPGRARGRSRAE</sequence>
<keyword evidence="1" id="KW-1133">Transmembrane helix</keyword>
<gene>
    <name evidence="2" type="ORF">RD792_006710</name>
</gene>
<reference evidence="2 3" key="1">
    <citation type="journal article" date="2023" name="bioRxiv">
        <title>Genome report: Whole genome sequence and annotation of Penstemon davidsonii.</title>
        <authorList>
            <person name="Ostevik K.L."/>
            <person name="Alabady M."/>
            <person name="Zhang M."/>
            <person name="Rausher M.D."/>
        </authorList>
    </citation>
    <scope>NUCLEOTIDE SEQUENCE [LARGE SCALE GENOMIC DNA]</scope>
    <source>
        <strain evidence="2">DNT005</strain>
        <tissue evidence="2">Whole leaf</tissue>
    </source>
</reference>
<evidence type="ECO:0000313" key="2">
    <source>
        <dbReference type="EMBL" id="KAK4486652.1"/>
    </source>
</evidence>
<feature type="transmembrane region" description="Helical" evidence="1">
    <location>
        <begin position="426"/>
        <end position="455"/>
    </location>
</feature>